<reference evidence="1 2" key="1">
    <citation type="journal article" date="2022" name="Genome Biol. Evol.">
        <title>Host diet, physiology and behaviors set the stage for Lachnospiraceae cladogenesis.</title>
        <authorList>
            <person name="Vera-Ponce De Leon A."/>
            <person name="Schneider M."/>
            <person name="Jahnes B.C."/>
            <person name="Sadowski V."/>
            <person name="Camuy-Velez L.A."/>
            <person name="Duan J."/>
            <person name="Sabree Z.L."/>
        </authorList>
    </citation>
    <scope>NUCLEOTIDE SEQUENCE [LARGE SCALE GENOMIC DNA]</scope>
    <source>
        <strain evidence="1 2">PAL113</strain>
    </source>
</reference>
<protein>
    <submittedName>
        <fullName evidence="1">Uncharacterized protein</fullName>
    </submittedName>
</protein>
<keyword evidence="2" id="KW-1185">Reference proteome</keyword>
<accession>A0ABT1EDZ3</accession>
<name>A0ABT1EDZ3_9FIRM</name>
<proteinExistence type="predicted"/>
<sequence length="93" mass="10960">MKVIGKTESKERCTEAGWYAYDILLDEDIDEEFIKNLKRFGSLLYMPMLKKPFFKVESSNYLLKGMKGEPFFRLAIHKDYEELVENIVQDING</sequence>
<dbReference type="EMBL" id="JAMZFW010000017">
    <property type="protein sequence ID" value="MCP1103056.1"/>
    <property type="molecule type" value="Genomic_DNA"/>
</dbReference>
<gene>
    <name evidence="1" type="ORF">NK125_11570</name>
</gene>
<evidence type="ECO:0000313" key="1">
    <source>
        <dbReference type="EMBL" id="MCP1103056.1"/>
    </source>
</evidence>
<dbReference type="RefSeq" id="WP_262066841.1">
    <property type="nucleotide sequence ID" value="NZ_JAMXOD010000017.1"/>
</dbReference>
<evidence type="ECO:0000313" key="2">
    <source>
        <dbReference type="Proteomes" id="UP001523566"/>
    </source>
</evidence>
<comment type="caution">
    <text evidence="1">The sequence shown here is derived from an EMBL/GenBank/DDBJ whole genome shotgun (WGS) entry which is preliminary data.</text>
</comment>
<organism evidence="1 2">
    <name type="scientific">Aequitasia blattaphilus</name>
    <dbReference type="NCBI Taxonomy" id="2949332"/>
    <lineage>
        <taxon>Bacteria</taxon>
        <taxon>Bacillati</taxon>
        <taxon>Bacillota</taxon>
        <taxon>Clostridia</taxon>
        <taxon>Lachnospirales</taxon>
        <taxon>Lachnospiraceae</taxon>
        <taxon>Aequitasia</taxon>
    </lineage>
</organism>
<dbReference type="Proteomes" id="UP001523566">
    <property type="component" value="Unassembled WGS sequence"/>
</dbReference>